<gene>
    <name evidence="1" type="ORF">ECE50_025385</name>
</gene>
<evidence type="ECO:0000313" key="1">
    <source>
        <dbReference type="EMBL" id="NSL90193.1"/>
    </source>
</evidence>
<dbReference type="GO" id="GO:0031179">
    <property type="term" value="P:peptide modification"/>
    <property type="evidence" value="ECO:0007669"/>
    <property type="project" value="InterPro"/>
</dbReference>
<dbReference type="Pfam" id="PF05147">
    <property type="entry name" value="LANC_like"/>
    <property type="match status" value="1"/>
</dbReference>
<keyword evidence="2" id="KW-1185">Reference proteome</keyword>
<evidence type="ECO:0000313" key="2">
    <source>
        <dbReference type="Proteomes" id="UP000281028"/>
    </source>
</evidence>
<sequence>MELLSTYNLIAAREMQLDRIARYLLINGALSDDISLFHGKTGMAFFLLHYAAHRQSDRYRQFAEEILQDVTGAIDSYPQPDYAKGVTGIAWGLEHLLARNLITTETVTGPLLSSLDERIYGWHHCLSRSYPEELTAHLHYVQARIARAGYDKKDMEKLVRHEVYINLTDKSERRFQQQYGGDATLLLSLARTPQHRLAAKYHEVTDYAGNIIVLSKNLSYNLYPAVTMRLLSDMMQQLLPAAEYLLQHIPPAAPEAFLYFSMLVELLHACYTAGKNSGNEEWRIFALEKMFLAIDGYMPAVDTGFRHSAHIGKTMNMAQIFRRFHLEYKDHALENMYHRTTDHLVDQSYLMTANSHNKHLGLREGLAGIGLVLLSGIRGDLCYWDESILIS</sequence>
<name>A0A3S1D3L1_9BACT</name>
<dbReference type="InterPro" id="IPR007822">
    <property type="entry name" value="LANC-like"/>
</dbReference>
<organism evidence="1 2">
    <name type="scientific">Chitinophaga solisilvae</name>
    <dbReference type="NCBI Taxonomy" id="1233460"/>
    <lineage>
        <taxon>Bacteria</taxon>
        <taxon>Pseudomonadati</taxon>
        <taxon>Bacteroidota</taxon>
        <taxon>Chitinophagia</taxon>
        <taxon>Chitinophagales</taxon>
        <taxon>Chitinophagaceae</taxon>
        <taxon>Chitinophaga</taxon>
    </lineage>
</organism>
<reference evidence="1" key="1">
    <citation type="submission" date="2020-05" db="EMBL/GenBank/DDBJ databases">
        <title>Chitinophaga laudate sp. nov., isolated from a tropical peat swamp.</title>
        <authorList>
            <person name="Goh C.B.S."/>
            <person name="Lee M.S."/>
            <person name="Parimannan S."/>
            <person name="Pasbakhsh P."/>
            <person name="Yule C.M."/>
            <person name="Rajandas H."/>
            <person name="Loke S."/>
            <person name="Croft L."/>
            <person name="Tan J.B.L."/>
        </authorList>
    </citation>
    <scope>NUCLEOTIDE SEQUENCE</scope>
    <source>
        <strain evidence="1">Mgbs1</strain>
    </source>
</reference>
<accession>A0A3S1D3L1</accession>
<dbReference type="Gene3D" id="1.50.10.20">
    <property type="match status" value="2"/>
</dbReference>
<dbReference type="Proteomes" id="UP000281028">
    <property type="component" value="Unassembled WGS sequence"/>
</dbReference>
<dbReference type="OrthoDB" id="1092992at2"/>
<dbReference type="EMBL" id="RIAR02000001">
    <property type="protein sequence ID" value="NSL90193.1"/>
    <property type="molecule type" value="Genomic_DNA"/>
</dbReference>
<dbReference type="SUPFAM" id="SSF158745">
    <property type="entry name" value="LanC-like"/>
    <property type="match status" value="1"/>
</dbReference>
<protein>
    <submittedName>
        <fullName evidence="1">Uncharacterized protein</fullName>
    </submittedName>
</protein>
<proteinExistence type="predicted"/>
<dbReference type="AlphaFoldDB" id="A0A3S1D3L1"/>
<comment type="caution">
    <text evidence="1">The sequence shown here is derived from an EMBL/GenBank/DDBJ whole genome shotgun (WGS) entry which is preliminary data.</text>
</comment>